<sequence>GWQIADTSTRKDAQNFFGCCGYDFKEGNKTKHLDHPSCEKVTNKESQLCCPDEEYRHCCSNITTASDTPCPCQTCDKPIQKALEKDFNVVGGIGLFFSFTESDVPLFL</sequence>
<dbReference type="AlphaFoldDB" id="A0A8J5MK79"/>
<dbReference type="Proteomes" id="UP000747542">
    <property type="component" value="Unassembled WGS sequence"/>
</dbReference>
<accession>A0A8J5MK79</accession>
<reference evidence="1" key="1">
    <citation type="journal article" date="2021" name="Sci. Adv.">
        <title>The American lobster genome reveals insights on longevity, neural, and immune adaptations.</title>
        <authorList>
            <person name="Polinski J.M."/>
            <person name="Zimin A.V."/>
            <person name="Clark K.F."/>
            <person name="Kohn A.B."/>
            <person name="Sadowski N."/>
            <person name="Timp W."/>
            <person name="Ptitsyn A."/>
            <person name="Khanna P."/>
            <person name="Romanova D.Y."/>
            <person name="Williams P."/>
            <person name="Greenwood S.J."/>
            <person name="Moroz L.L."/>
            <person name="Walt D.R."/>
            <person name="Bodnar A.G."/>
        </authorList>
    </citation>
    <scope>NUCLEOTIDE SEQUENCE</scope>
    <source>
        <strain evidence="1">GMGI-L3</strain>
    </source>
</reference>
<comment type="caution">
    <text evidence="1">The sequence shown here is derived from an EMBL/GenBank/DDBJ whole genome shotgun (WGS) entry which is preliminary data.</text>
</comment>
<gene>
    <name evidence="1" type="primary">Tspan31-L</name>
    <name evidence="1" type="ORF">Hamer_G018223</name>
</gene>
<evidence type="ECO:0000313" key="2">
    <source>
        <dbReference type="Proteomes" id="UP000747542"/>
    </source>
</evidence>
<proteinExistence type="predicted"/>
<protein>
    <submittedName>
        <fullName evidence="1">Tetraspanin-31-like</fullName>
    </submittedName>
</protein>
<name>A0A8J5MK79_HOMAM</name>
<organism evidence="1 2">
    <name type="scientific">Homarus americanus</name>
    <name type="common">American lobster</name>
    <dbReference type="NCBI Taxonomy" id="6706"/>
    <lineage>
        <taxon>Eukaryota</taxon>
        <taxon>Metazoa</taxon>
        <taxon>Ecdysozoa</taxon>
        <taxon>Arthropoda</taxon>
        <taxon>Crustacea</taxon>
        <taxon>Multicrustacea</taxon>
        <taxon>Malacostraca</taxon>
        <taxon>Eumalacostraca</taxon>
        <taxon>Eucarida</taxon>
        <taxon>Decapoda</taxon>
        <taxon>Pleocyemata</taxon>
        <taxon>Astacidea</taxon>
        <taxon>Nephropoidea</taxon>
        <taxon>Nephropidae</taxon>
        <taxon>Homarus</taxon>
    </lineage>
</organism>
<evidence type="ECO:0000313" key="1">
    <source>
        <dbReference type="EMBL" id="KAG7154474.1"/>
    </source>
</evidence>
<feature type="non-terminal residue" evidence="1">
    <location>
        <position position="108"/>
    </location>
</feature>
<dbReference type="EMBL" id="JAHLQT010044460">
    <property type="protein sequence ID" value="KAG7154474.1"/>
    <property type="molecule type" value="Genomic_DNA"/>
</dbReference>
<keyword evidence="2" id="KW-1185">Reference proteome</keyword>